<name>A0A9X4MGV9_9BACT</name>
<dbReference type="RefSeq" id="WP_307632263.1">
    <property type="nucleotide sequence ID" value="NZ_JAPHEH010000001.1"/>
</dbReference>
<dbReference type="SUPFAM" id="SSF81301">
    <property type="entry name" value="Nucleotidyltransferase"/>
    <property type="match status" value="1"/>
</dbReference>
<dbReference type="InterPro" id="IPR007685">
    <property type="entry name" value="RelA_SpoT"/>
</dbReference>
<dbReference type="InterPro" id="IPR004095">
    <property type="entry name" value="TGS"/>
</dbReference>
<dbReference type="Pfam" id="PF13328">
    <property type="entry name" value="HD_4"/>
    <property type="match status" value="1"/>
</dbReference>
<dbReference type="CDD" id="cd00077">
    <property type="entry name" value="HDc"/>
    <property type="match status" value="1"/>
</dbReference>
<dbReference type="GO" id="GO:0008728">
    <property type="term" value="F:GTP diphosphokinase activity"/>
    <property type="evidence" value="ECO:0007669"/>
    <property type="project" value="TreeGrafter"/>
</dbReference>
<sequence length="704" mass="79820">MAASKKFNIAAYCERMEEILGGQEGPAKIFWEALSFAVSAHQDQRRKSGEVYVSHPLQVAKILVEELDIRDPELLAAAVLHDTVEDVPEVTSEVIGEIFGKNIEIIVDACTKIANFSGDKQTFYKLVHRKLFSGAAAHLEVLLIKLADRLHNLRTMDSMPKGKRQKIAEETLDIYAPLAKVMGLNTVKRELYTLALMYKFPRQSQKVLAAIKRLQGSEEVQAIKRTLEERLKEVWITHEIRLNPKGLWAYFDPAQKVLHKTVANPLEFIIVTNDVQTCYRILGVIHQNYPPIPRTIRDFIANPKATGYQSLHTRANIKGRNYLFKIRTTEMTHSSRTGLVGEWFAHKTVPTSFEVELREMLDILGTDEDLSYREMIAVSGKKAIYTYTPKGDPIELPARSIVLDFAFKVHTDVGKRCIKAKIGKRQVEPDALLEDGDQVEIICQKDPVRFEPDLQQRCQTPRARAELSKLFRQRREDLARMIGESILRQELKRYGLPYEILEKPGMAGLMAPLGARDLSELFLGLGEGRLRLRELINEIKVRLYSGKETLEPPTGSLNRIELATLDPACIKFSRCCNPVPTEKGLYGLLSERGLSIHQKECGTITSLHVQREDVVEVRWRLKETVVPKLQTILVLEAPSRNRLLMMLGVAPEEMKITEIALLSSQPSRTSAWQINFQVDTLQGLKNILGHLNKTGMAFEFGLEQ</sequence>
<dbReference type="PANTHER" id="PTHR21262:SF31">
    <property type="entry name" value="GTP PYROPHOSPHOKINASE"/>
    <property type="match status" value="1"/>
</dbReference>
<keyword evidence="4" id="KW-1185">Reference proteome</keyword>
<dbReference type="Gene3D" id="3.30.460.10">
    <property type="entry name" value="Beta Polymerase, domain 2"/>
    <property type="match status" value="1"/>
</dbReference>
<dbReference type="PROSITE" id="PS51880">
    <property type="entry name" value="TGS"/>
    <property type="match status" value="1"/>
</dbReference>
<dbReference type="PANTHER" id="PTHR21262">
    <property type="entry name" value="GUANOSINE-3',5'-BIS DIPHOSPHATE 3'-PYROPHOSPHOHYDROLASE"/>
    <property type="match status" value="1"/>
</dbReference>
<gene>
    <name evidence="3" type="ORF">OLX77_03825</name>
</gene>
<dbReference type="Proteomes" id="UP001154240">
    <property type="component" value="Unassembled WGS sequence"/>
</dbReference>
<reference evidence="3" key="1">
    <citation type="journal article" date="2022" name="bioRxiv">
        <title>Thiovibrio frasassiensisgen. nov., sp. nov., an autotrophic, elemental sulfur disproportionating bacterium isolated from sulfidic karst sediment, and proposal of Thiovibrionaceae fam. nov.</title>
        <authorList>
            <person name="Aronson H."/>
            <person name="Thomas C."/>
            <person name="Bhattacharyya M."/>
            <person name="Eckstein S."/>
            <person name="Jensen S."/>
            <person name="Barco R."/>
            <person name="Macalady J."/>
            <person name="Amend J."/>
        </authorList>
    </citation>
    <scope>NUCLEOTIDE SEQUENCE</scope>
    <source>
        <strain evidence="3">RS19-109</strain>
    </source>
</reference>
<dbReference type="CDD" id="cd05399">
    <property type="entry name" value="NT_Rel-Spo_like"/>
    <property type="match status" value="1"/>
</dbReference>
<dbReference type="FunFam" id="3.10.20.30:FF:000002">
    <property type="entry name" value="GTP pyrophosphokinase (RelA/SpoT)"/>
    <property type="match status" value="1"/>
</dbReference>
<dbReference type="Pfam" id="PF04607">
    <property type="entry name" value="RelA_SpoT"/>
    <property type="match status" value="1"/>
</dbReference>
<dbReference type="InterPro" id="IPR043519">
    <property type="entry name" value="NT_sf"/>
</dbReference>
<comment type="caution">
    <text evidence="3">The sequence shown here is derived from an EMBL/GenBank/DDBJ whole genome shotgun (WGS) entry which is preliminary data.</text>
</comment>
<evidence type="ECO:0000313" key="3">
    <source>
        <dbReference type="EMBL" id="MDG4475288.1"/>
    </source>
</evidence>
<dbReference type="EMBL" id="JAPHEH010000001">
    <property type="protein sequence ID" value="MDG4475288.1"/>
    <property type="molecule type" value="Genomic_DNA"/>
</dbReference>
<protein>
    <submittedName>
        <fullName evidence="3">HD domain-containing protein</fullName>
    </submittedName>
</protein>
<dbReference type="Pfam" id="PF02824">
    <property type="entry name" value="TGS"/>
    <property type="match status" value="1"/>
</dbReference>
<reference evidence="3" key="2">
    <citation type="submission" date="2022-10" db="EMBL/GenBank/DDBJ databases">
        <authorList>
            <person name="Aronson H.S."/>
        </authorList>
    </citation>
    <scope>NUCLEOTIDE SEQUENCE</scope>
    <source>
        <strain evidence="3">RS19-109</strain>
    </source>
</reference>
<dbReference type="Gene3D" id="3.10.20.30">
    <property type="match status" value="1"/>
</dbReference>
<evidence type="ECO:0000313" key="4">
    <source>
        <dbReference type="Proteomes" id="UP001154240"/>
    </source>
</evidence>
<dbReference type="Gene3D" id="1.10.3210.10">
    <property type="entry name" value="Hypothetical protein af1432"/>
    <property type="match status" value="1"/>
</dbReference>
<dbReference type="SUPFAM" id="SSF81271">
    <property type="entry name" value="TGS-like"/>
    <property type="match status" value="1"/>
</dbReference>
<comment type="similarity">
    <text evidence="1">Belongs to the RelA/SpoT family.</text>
</comment>
<proteinExistence type="inferred from homology"/>
<organism evidence="3 4">
    <name type="scientific">Thiovibrio frasassiensis</name>
    <dbReference type="NCBI Taxonomy" id="2984131"/>
    <lineage>
        <taxon>Bacteria</taxon>
        <taxon>Pseudomonadati</taxon>
        <taxon>Thermodesulfobacteriota</taxon>
        <taxon>Desulfobulbia</taxon>
        <taxon>Desulfobulbales</taxon>
        <taxon>Thiovibrionaceae</taxon>
        <taxon>Thiovibrio</taxon>
    </lineage>
</organism>
<dbReference type="AlphaFoldDB" id="A0A9X4MGV9"/>
<dbReference type="GO" id="GO:0008893">
    <property type="term" value="F:guanosine-3',5'-bis(diphosphate) 3'-diphosphatase activity"/>
    <property type="evidence" value="ECO:0007669"/>
    <property type="project" value="TreeGrafter"/>
</dbReference>
<dbReference type="GO" id="GO:0005886">
    <property type="term" value="C:plasma membrane"/>
    <property type="evidence" value="ECO:0007669"/>
    <property type="project" value="TreeGrafter"/>
</dbReference>
<evidence type="ECO:0000259" key="2">
    <source>
        <dbReference type="PROSITE" id="PS51880"/>
    </source>
</evidence>
<dbReference type="InterPro" id="IPR012675">
    <property type="entry name" value="Beta-grasp_dom_sf"/>
</dbReference>
<dbReference type="InterPro" id="IPR012676">
    <property type="entry name" value="TGS-like"/>
</dbReference>
<dbReference type="SMART" id="SM00954">
    <property type="entry name" value="RelA_SpoT"/>
    <property type="match status" value="1"/>
</dbReference>
<dbReference type="SUPFAM" id="SSF109604">
    <property type="entry name" value="HD-domain/PDEase-like"/>
    <property type="match status" value="1"/>
</dbReference>
<evidence type="ECO:0000256" key="1">
    <source>
        <dbReference type="ARBA" id="ARBA00007476"/>
    </source>
</evidence>
<accession>A0A9X4MGV9</accession>
<dbReference type="SMART" id="SM00471">
    <property type="entry name" value="HDc"/>
    <property type="match status" value="1"/>
</dbReference>
<dbReference type="InterPro" id="IPR003607">
    <property type="entry name" value="HD/PDEase_dom"/>
</dbReference>
<dbReference type="GO" id="GO:0042594">
    <property type="term" value="P:response to starvation"/>
    <property type="evidence" value="ECO:0007669"/>
    <property type="project" value="TreeGrafter"/>
</dbReference>
<dbReference type="GO" id="GO:0015969">
    <property type="term" value="P:guanosine tetraphosphate metabolic process"/>
    <property type="evidence" value="ECO:0007669"/>
    <property type="project" value="InterPro"/>
</dbReference>
<feature type="domain" description="TGS" evidence="2">
    <location>
        <begin position="382"/>
        <end position="443"/>
    </location>
</feature>